<feature type="domain" description="PAC" evidence="14">
    <location>
        <begin position="1355"/>
        <end position="1407"/>
    </location>
</feature>
<dbReference type="Pfam" id="PF13185">
    <property type="entry name" value="GAF_2"/>
    <property type="match status" value="1"/>
</dbReference>
<dbReference type="Pfam" id="PF03705">
    <property type="entry name" value="CheR_N"/>
    <property type="match status" value="1"/>
</dbReference>
<dbReference type="SUPFAM" id="SSF55785">
    <property type="entry name" value="PYP-like sensor domain (PAS domain)"/>
    <property type="match status" value="3"/>
</dbReference>
<dbReference type="GO" id="GO:0008984">
    <property type="term" value="F:protein-glutamate methylesterase activity"/>
    <property type="evidence" value="ECO:0007669"/>
    <property type="project" value="InterPro"/>
</dbReference>
<dbReference type="InterPro" id="IPR001789">
    <property type="entry name" value="Sig_transdc_resp-reg_receiver"/>
</dbReference>
<feature type="active site" evidence="8">
    <location>
        <position position="148"/>
    </location>
</feature>
<evidence type="ECO:0000313" key="17">
    <source>
        <dbReference type="EMBL" id="KST67552.1"/>
    </source>
</evidence>
<dbReference type="Gene3D" id="1.10.287.130">
    <property type="match status" value="1"/>
</dbReference>
<dbReference type="Gene3D" id="3.40.50.180">
    <property type="entry name" value="Methylesterase CheB, C-terminal domain"/>
    <property type="match status" value="1"/>
</dbReference>
<keyword evidence="4 9" id="KW-0597">Phosphoprotein</keyword>
<evidence type="ECO:0000256" key="1">
    <source>
        <dbReference type="ARBA" id="ARBA00000085"/>
    </source>
</evidence>
<feature type="domain" description="PAS" evidence="13">
    <location>
        <begin position="1281"/>
        <end position="1351"/>
    </location>
</feature>
<dbReference type="PROSITE" id="PS50109">
    <property type="entry name" value="HIS_KIN"/>
    <property type="match status" value="1"/>
</dbReference>
<keyword evidence="8" id="KW-0378">Hydrolase</keyword>
<reference evidence="18 19" key="1">
    <citation type="journal article" date="2015" name="Genome Announc.">
        <title>Draft Genome of the Euendolithic (true boring) Cyanobacterium Mastigocoleus testarum strain BC008.</title>
        <authorList>
            <person name="Guida B.S."/>
            <person name="Garcia-Pichel F."/>
        </authorList>
    </citation>
    <scope>NUCLEOTIDE SEQUENCE [LARGE SCALE GENOMIC DNA]</scope>
    <source>
        <strain evidence="18 19">BC008</strain>
    </source>
</reference>
<evidence type="ECO:0000313" key="18">
    <source>
        <dbReference type="EMBL" id="KST69812.1"/>
    </source>
</evidence>
<dbReference type="EMBL" id="LMTZ01000013">
    <property type="protein sequence ID" value="KST69812.1"/>
    <property type="molecule type" value="Genomic_DNA"/>
</dbReference>
<dbReference type="CDD" id="cd16922">
    <property type="entry name" value="HATPase_EvgS-ArcB-TorS-like"/>
    <property type="match status" value="1"/>
</dbReference>
<dbReference type="PRINTS" id="PR00996">
    <property type="entry name" value="CHERMTFRASE"/>
</dbReference>
<dbReference type="SUPFAM" id="SSF47757">
    <property type="entry name" value="Chemotaxis receptor methyltransferase CheR, N-terminal domain"/>
    <property type="match status" value="1"/>
</dbReference>
<dbReference type="RefSeq" id="WP_058183163.1">
    <property type="nucleotide sequence ID" value="NZ_LMTZ01000013.1"/>
</dbReference>
<evidence type="ECO:0000256" key="7">
    <source>
        <dbReference type="ARBA" id="ARBA00074306"/>
    </source>
</evidence>
<dbReference type="Pfam" id="PF00072">
    <property type="entry name" value="Response_reg"/>
    <property type="match status" value="1"/>
</dbReference>
<dbReference type="SMART" id="SM00387">
    <property type="entry name" value="HATPase_c"/>
    <property type="match status" value="1"/>
</dbReference>
<dbReference type="InterPro" id="IPR029016">
    <property type="entry name" value="GAF-like_dom_sf"/>
</dbReference>
<dbReference type="GO" id="GO:0008757">
    <property type="term" value="F:S-adenosylmethionine-dependent methyltransferase activity"/>
    <property type="evidence" value="ECO:0007669"/>
    <property type="project" value="InterPro"/>
</dbReference>
<comment type="caution">
    <text evidence="18">The sequence shown here is derived from an EMBL/GenBank/DDBJ whole genome shotgun (WGS) entry which is preliminary data.</text>
</comment>
<dbReference type="SMART" id="SM00086">
    <property type="entry name" value="PAC"/>
    <property type="match status" value="2"/>
</dbReference>
<dbReference type="EC" id="2.7.13.3" evidence="3"/>
<evidence type="ECO:0000256" key="9">
    <source>
        <dbReference type="PROSITE-ProRule" id="PRU00169"/>
    </source>
</evidence>
<dbReference type="GO" id="GO:0006935">
    <property type="term" value="P:chemotaxis"/>
    <property type="evidence" value="ECO:0007669"/>
    <property type="project" value="UniProtKB-UniRule"/>
</dbReference>
<dbReference type="PROSITE" id="PS50113">
    <property type="entry name" value="PAC"/>
    <property type="match status" value="1"/>
</dbReference>
<dbReference type="InterPro" id="IPR036890">
    <property type="entry name" value="HATPase_C_sf"/>
</dbReference>
<feature type="domain" description="CheR-type methyltransferase" evidence="16">
    <location>
        <begin position="220"/>
        <end position="503"/>
    </location>
</feature>
<evidence type="ECO:0000259" key="15">
    <source>
        <dbReference type="PROSITE" id="PS50122"/>
    </source>
</evidence>
<dbReference type="SMART" id="SM00388">
    <property type="entry name" value="HisKA"/>
    <property type="match status" value="1"/>
</dbReference>
<evidence type="ECO:0000313" key="19">
    <source>
        <dbReference type="Proteomes" id="UP000053372"/>
    </source>
</evidence>
<sequence>MPTRKKLYLKETVNDDLFVVGIGTSAGGLSVLEELFDHLPSDSGAAFVVIQHLSPDFKSLMKELLQRHTGMEVHRVTQDMQLQPNSVYLIPPGKNLVLETNLLRLEERKKNENDRYELNFPIDLFFTSLANNYKERSIGVILSGSGSDGTHGLKIINEAGGVSLVQDPETAEFDGMPRSAIATGVVNQILPPQELAQLIYQCILSPADCLEIESNDTSFLTSSHLQQMANLLLETEKIDFSHYKTSTISRRIHRRRLINNFPDIASYLKFLHHSEEERKVLCSDLLINVTHFFRDQAAWNHLENNILPVLIEQAKPQEELRFWVAACSTGEEAYSLAILIHEALEDLNKSQRVKIFATDIDHTALKKASTGIYPQSIVNHITPERLQKYFIPKDESFQVIRTLREMLIFSPQDLTKDAGFTRMHLISCRNVLIYMQSDLQQQILRNLHFSLLVKGVLFLGEAESLGIFTSEFTALNKKWKIYQKRRDIKFAIPPRTISKFTVNSYSQTLKPKFPNNTKSIHEHSLQRMLNDSHSVIMLVSSDYQLLYVYGNSSKLFKPPYGEIVTDVTKMVVLPLQLPLNTALHRAKKEKKSIIYSEIKLEQGRNTYYINLKVIPPENNWESGNFYLVQINRKEIVPSLEKTPVQIFEANNEAQRRILELEHELQHTRENLQALIEELETTNEEQQASNEELTASNEELQSTNEELHSVNEELHTVNIEYQSKILELTQLNDDIDNLLKSTEIGVIFLDSELKIRKFTPAATAAVSVRHTDLERPLKELTLKIECPNLQALLEEVNSNQKSIELEVKHLECDSYLLVRIHPYHTENQQRQGIVISFVKIDEIKVVQLQLENTLTELQSKKQEINNFFNLSLELLCVATPQNNCFRRINPSFERILGYTQEELLNQPFLNFIHPDDVQSSIEELKRLEKDRDTIGFKNRYRCKDGSYRYFQWMATSYQGLLYASARDLTEQKLAQELQSRQLAAIETASDGIAILSDDRFIYLNQAHLEIFGYTQPEELIGQSWHILYEPEELGRFEREIFPILQQRGKWQGEALAKHRDGHTFNEELTLTFTPAGDLISSCRDITEIKQAQEQILQANAELEQRVAQRTQSLANFSNCLQQIHRLAVSNYQQLDDLFSNYLQAGCQMFNLPTGIVSEVNDSIYNIVAVESPLDLEVGYKSPCLCTYCGSVVEENLSTITYNQLGESKSIKNPPTCLDLKLESFIITPIFVNGNLYGRLIFCDTKFRKSEFTEEERKIIELMAKDIGNSIASVQTEAALRKNEKLFRSTFEQAAIGIAHLNPEFRFLKVNQGFCQMLGYSEAELLQKGFADVTDPEDSVLDLEYVRQMLAGEFESYSCEKRYIDSNGLIVWAHLTVTLIKHKSGKAEYFVAIVGNISDRKQAEIDLKESKTKLQKANQAKDAFIAHMSHELRTPLNSILGFSSILQKDSDLTTQQLDSIRIINQSGQHLLTLINDILDLSKITANKLQLEPQEFNFIQFLNEIATIFRLRAQQKYLKFSTSISPSLPKIVSADETRLRQVLLNLLGNAVKFTSNGTITFKVSNIKTKQQKKRLKPGKIQKIRFQIEDTGIGIPSTKFTEIFLPFRQLRNITENPEGTGLGLNISQNIIQLMGSQIQLKSKVGQGTKFWFDLEILEADANILPTSSGPNYQNIRCLREPQKILVVDDRNDNRALLVRYLEPLGFIIAEANNGETGLAIAETFKPDAILVDLVMPVMDGKEMITRIKQHHELQNTVTIMISANSQSILKQSEMNCHGFLSKPVDLEQLLELLESNLQLDWQSVETVTEEDLYVLVVPPQQELIQLLELAKFGDIEAIKEQINFFEETNSQYIPFVQKVRQLVLNCQQEQLEILFQKLIN</sequence>
<keyword evidence="8" id="KW-0145">Chemotaxis</keyword>
<dbReference type="Gene3D" id="3.30.450.40">
    <property type="match status" value="1"/>
</dbReference>
<feature type="domain" description="PAS" evidence="13">
    <location>
        <begin position="887"/>
        <end position="930"/>
    </location>
</feature>
<dbReference type="PANTHER" id="PTHR24422">
    <property type="entry name" value="CHEMOTAXIS PROTEIN METHYLTRANSFERASE"/>
    <property type="match status" value="1"/>
</dbReference>
<dbReference type="InterPro" id="IPR000780">
    <property type="entry name" value="CheR_MeTrfase"/>
</dbReference>
<dbReference type="InterPro" id="IPR050903">
    <property type="entry name" value="Bact_Chemotaxis_MeTrfase"/>
</dbReference>
<dbReference type="Gene3D" id="3.30.565.10">
    <property type="entry name" value="Histidine kinase-like ATPase, C-terminal domain"/>
    <property type="match status" value="1"/>
</dbReference>
<dbReference type="Gene3D" id="3.30.450.20">
    <property type="entry name" value="PAS domain"/>
    <property type="match status" value="4"/>
</dbReference>
<dbReference type="SMART" id="SM00448">
    <property type="entry name" value="REC"/>
    <property type="match status" value="1"/>
</dbReference>
<evidence type="ECO:0000256" key="2">
    <source>
        <dbReference type="ARBA" id="ARBA00006402"/>
    </source>
</evidence>
<dbReference type="InterPro" id="IPR022642">
    <property type="entry name" value="CheR_C"/>
</dbReference>
<dbReference type="InterPro" id="IPR036097">
    <property type="entry name" value="HisK_dim/P_sf"/>
</dbReference>
<dbReference type="EMBL" id="LMTZ01000086">
    <property type="protein sequence ID" value="KST67552.1"/>
    <property type="molecule type" value="Genomic_DNA"/>
</dbReference>
<dbReference type="SUPFAM" id="SSF52172">
    <property type="entry name" value="CheY-like"/>
    <property type="match status" value="1"/>
</dbReference>
<dbReference type="SUPFAM" id="SSF55874">
    <property type="entry name" value="ATPase domain of HSP90 chaperone/DNA topoisomerase II/histidine kinase"/>
    <property type="match status" value="1"/>
</dbReference>
<dbReference type="InterPro" id="IPR011006">
    <property type="entry name" value="CheY-like_superfamily"/>
</dbReference>
<protein>
    <recommendedName>
        <fullName evidence="7">Circadian input-output histidine kinase CikA</fullName>
        <ecNumber evidence="3">2.7.13.3</ecNumber>
    </recommendedName>
</protein>
<evidence type="ECO:0000256" key="4">
    <source>
        <dbReference type="ARBA" id="ARBA00022553"/>
    </source>
</evidence>
<feature type="active site" evidence="8">
    <location>
        <position position="52"/>
    </location>
</feature>
<keyword evidence="6" id="KW-0418">Kinase</keyword>
<dbReference type="Pfam" id="PF01739">
    <property type="entry name" value="CheR"/>
    <property type="match status" value="1"/>
</dbReference>
<feature type="domain" description="PAS" evidence="13">
    <location>
        <begin position="968"/>
        <end position="1046"/>
    </location>
</feature>
<dbReference type="SUPFAM" id="SSF53335">
    <property type="entry name" value="S-adenosyl-L-methionine-dependent methyltransferases"/>
    <property type="match status" value="1"/>
</dbReference>
<evidence type="ECO:0000259" key="14">
    <source>
        <dbReference type="PROSITE" id="PS50113"/>
    </source>
</evidence>
<dbReference type="Proteomes" id="UP000053372">
    <property type="component" value="Unassembled WGS sequence"/>
</dbReference>
<dbReference type="GO" id="GO:0000156">
    <property type="term" value="F:phosphorelay response regulator activity"/>
    <property type="evidence" value="ECO:0007669"/>
    <property type="project" value="InterPro"/>
</dbReference>
<dbReference type="CDD" id="cd00082">
    <property type="entry name" value="HisKA"/>
    <property type="match status" value="1"/>
</dbReference>
<dbReference type="Pfam" id="PF13596">
    <property type="entry name" value="PAS_10"/>
    <property type="match status" value="1"/>
</dbReference>
<evidence type="ECO:0000256" key="5">
    <source>
        <dbReference type="ARBA" id="ARBA00022679"/>
    </source>
</evidence>
<keyword evidence="19" id="KW-1185">Reference proteome</keyword>
<dbReference type="Pfam" id="PF08447">
    <property type="entry name" value="PAS_3"/>
    <property type="match status" value="1"/>
</dbReference>
<evidence type="ECO:0000256" key="3">
    <source>
        <dbReference type="ARBA" id="ARBA00012438"/>
    </source>
</evidence>
<organism evidence="18 19">
    <name type="scientific">Mastigocoleus testarum BC008</name>
    <dbReference type="NCBI Taxonomy" id="371196"/>
    <lineage>
        <taxon>Bacteria</taxon>
        <taxon>Bacillati</taxon>
        <taxon>Cyanobacteriota</taxon>
        <taxon>Cyanophyceae</taxon>
        <taxon>Nostocales</taxon>
        <taxon>Hapalosiphonaceae</taxon>
        <taxon>Mastigocoleus</taxon>
    </lineage>
</organism>
<dbReference type="InterPro" id="IPR000700">
    <property type="entry name" value="PAS-assoc_C"/>
</dbReference>
<dbReference type="InterPro" id="IPR035909">
    <property type="entry name" value="CheB_C"/>
</dbReference>
<comment type="similarity">
    <text evidence="2">In the N-terminal section; belongs to the phytochrome family.</text>
</comment>
<dbReference type="InterPro" id="IPR001610">
    <property type="entry name" value="PAC"/>
</dbReference>
<dbReference type="SUPFAM" id="SSF55781">
    <property type="entry name" value="GAF domain-like"/>
    <property type="match status" value="1"/>
</dbReference>
<dbReference type="PROSITE" id="PS50122">
    <property type="entry name" value="CHEB"/>
    <property type="match status" value="1"/>
</dbReference>
<feature type="coiled-coil region" evidence="10">
    <location>
        <begin position="650"/>
        <end position="719"/>
    </location>
</feature>
<evidence type="ECO:0000256" key="6">
    <source>
        <dbReference type="ARBA" id="ARBA00022777"/>
    </source>
</evidence>
<dbReference type="NCBIfam" id="TIGR00229">
    <property type="entry name" value="sensory_box"/>
    <property type="match status" value="3"/>
</dbReference>
<dbReference type="InterPro" id="IPR035965">
    <property type="entry name" value="PAS-like_dom_sf"/>
</dbReference>
<evidence type="ECO:0000256" key="8">
    <source>
        <dbReference type="PROSITE-ProRule" id="PRU00050"/>
    </source>
</evidence>
<dbReference type="Gene3D" id="3.40.50.150">
    <property type="entry name" value="Vaccinia Virus protein VP39"/>
    <property type="match status" value="1"/>
</dbReference>
<dbReference type="PROSITE" id="PS50110">
    <property type="entry name" value="RESPONSE_REGULATORY"/>
    <property type="match status" value="1"/>
</dbReference>
<feature type="domain" description="CheB-type methylesterase" evidence="15">
    <location>
        <begin position="19"/>
        <end position="206"/>
    </location>
</feature>
<evidence type="ECO:0000259" key="13">
    <source>
        <dbReference type="PROSITE" id="PS50112"/>
    </source>
</evidence>
<evidence type="ECO:0000259" key="16">
    <source>
        <dbReference type="PROSITE" id="PS50123"/>
    </source>
</evidence>
<dbReference type="SMART" id="SM00091">
    <property type="entry name" value="PAS"/>
    <property type="match status" value="4"/>
</dbReference>
<dbReference type="InterPro" id="IPR013655">
    <property type="entry name" value="PAS_fold_3"/>
</dbReference>
<dbReference type="InterPro" id="IPR003661">
    <property type="entry name" value="HisK_dim/P_dom"/>
</dbReference>
<dbReference type="InterPro" id="IPR000014">
    <property type="entry name" value="PAS"/>
</dbReference>
<proteinExistence type="inferred from homology"/>
<dbReference type="Pfam" id="PF01339">
    <property type="entry name" value="CheB_methylest"/>
    <property type="match status" value="1"/>
</dbReference>
<dbReference type="InterPro" id="IPR022641">
    <property type="entry name" value="CheR_N"/>
</dbReference>
<dbReference type="CDD" id="cd16434">
    <property type="entry name" value="CheB-CheR_fusion"/>
    <property type="match status" value="1"/>
</dbReference>
<dbReference type="CDD" id="cd00130">
    <property type="entry name" value="PAS"/>
    <property type="match status" value="3"/>
</dbReference>
<feature type="domain" description="Response regulatory" evidence="12">
    <location>
        <begin position="1679"/>
        <end position="1793"/>
    </location>
</feature>
<feature type="domain" description="Histidine kinase" evidence="11">
    <location>
        <begin position="1425"/>
        <end position="1654"/>
    </location>
</feature>
<dbReference type="GO" id="GO:0005737">
    <property type="term" value="C:cytoplasm"/>
    <property type="evidence" value="ECO:0007669"/>
    <property type="project" value="InterPro"/>
</dbReference>
<dbReference type="FunFam" id="3.30.565.10:FF:000010">
    <property type="entry name" value="Sensor histidine kinase RcsC"/>
    <property type="match status" value="1"/>
</dbReference>
<accession>A0A0V7ZZ26</accession>
<keyword evidence="10" id="KW-0175">Coiled coil</keyword>
<dbReference type="SUPFAM" id="SSF47384">
    <property type="entry name" value="Homodimeric domain of signal transducing histidine kinase"/>
    <property type="match status" value="1"/>
</dbReference>
<dbReference type="InterPro" id="IPR029063">
    <property type="entry name" value="SAM-dependent_MTases_sf"/>
</dbReference>
<dbReference type="Pfam" id="PF00512">
    <property type="entry name" value="HisKA"/>
    <property type="match status" value="1"/>
</dbReference>
<dbReference type="InterPro" id="IPR003018">
    <property type="entry name" value="GAF"/>
</dbReference>
<dbReference type="PROSITE" id="PS50123">
    <property type="entry name" value="CHER"/>
    <property type="match status" value="1"/>
</dbReference>
<evidence type="ECO:0000259" key="12">
    <source>
        <dbReference type="PROSITE" id="PS50110"/>
    </source>
</evidence>
<dbReference type="InterPro" id="IPR000673">
    <property type="entry name" value="Sig_transdc_resp-reg_Me-estase"/>
</dbReference>
<dbReference type="GO" id="GO:0000155">
    <property type="term" value="F:phosphorelay sensor kinase activity"/>
    <property type="evidence" value="ECO:0007669"/>
    <property type="project" value="InterPro"/>
</dbReference>
<dbReference type="SMART" id="SM00138">
    <property type="entry name" value="MeTrc"/>
    <property type="match status" value="1"/>
</dbReference>
<dbReference type="SUPFAM" id="SSF52738">
    <property type="entry name" value="Methylesterase CheB, C-terminal domain"/>
    <property type="match status" value="1"/>
</dbReference>
<evidence type="ECO:0000259" key="11">
    <source>
        <dbReference type="PROSITE" id="PS50109"/>
    </source>
</evidence>
<dbReference type="PROSITE" id="PS50112">
    <property type="entry name" value="PAS"/>
    <property type="match status" value="3"/>
</dbReference>
<dbReference type="Pfam" id="PF02518">
    <property type="entry name" value="HATPase_c"/>
    <property type="match status" value="1"/>
</dbReference>
<dbReference type="Pfam" id="PF13426">
    <property type="entry name" value="PAS_9"/>
    <property type="match status" value="2"/>
</dbReference>
<evidence type="ECO:0000256" key="10">
    <source>
        <dbReference type="SAM" id="Coils"/>
    </source>
</evidence>
<feature type="active site" evidence="8">
    <location>
        <position position="25"/>
    </location>
</feature>
<dbReference type="InterPro" id="IPR005467">
    <property type="entry name" value="His_kinase_dom"/>
</dbReference>
<comment type="catalytic activity">
    <reaction evidence="1">
        <text>ATP + protein L-histidine = ADP + protein N-phospho-L-histidine.</text>
        <dbReference type="EC" id="2.7.13.3"/>
    </reaction>
</comment>
<dbReference type="CDD" id="cd14686">
    <property type="entry name" value="bZIP"/>
    <property type="match status" value="1"/>
</dbReference>
<dbReference type="OrthoDB" id="5389090at2"/>
<name>A0A0V7ZZ26_9CYAN</name>
<keyword evidence="5" id="KW-0808">Transferase</keyword>
<gene>
    <name evidence="17" type="ORF">BC008_30620</name>
    <name evidence="18" type="ORF">BC008_36230</name>
</gene>
<dbReference type="PANTHER" id="PTHR24422:SF27">
    <property type="entry name" value="PROTEIN-GLUTAMATE O-METHYLTRANSFERASE"/>
    <property type="match status" value="1"/>
</dbReference>
<feature type="modified residue" description="4-aspartylphosphate" evidence="9">
    <location>
        <position position="1728"/>
    </location>
</feature>
<dbReference type="InterPro" id="IPR003594">
    <property type="entry name" value="HATPase_dom"/>
</dbReference>
<dbReference type="Gene3D" id="3.40.50.2300">
    <property type="match status" value="1"/>
</dbReference>